<organism evidence="1 2">
    <name type="scientific">Linderina macrospora</name>
    <dbReference type="NCBI Taxonomy" id="4868"/>
    <lineage>
        <taxon>Eukaryota</taxon>
        <taxon>Fungi</taxon>
        <taxon>Fungi incertae sedis</taxon>
        <taxon>Zoopagomycota</taxon>
        <taxon>Kickxellomycotina</taxon>
        <taxon>Kickxellomycetes</taxon>
        <taxon>Kickxellales</taxon>
        <taxon>Kickxellaceae</taxon>
        <taxon>Linderina</taxon>
    </lineage>
</organism>
<protein>
    <submittedName>
        <fullName evidence="1">Uncharacterized protein</fullName>
    </submittedName>
</protein>
<dbReference type="Proteomes" id="UP001150603">
    <property type="component" value="Unassembled WGS sequence"/>
</dbReference>
<name>A0ACC1J274_9FUNG</name>
<proteinExistence type="predicted"/>
<reference evidence="1" key="1">
    <citation type="submission" date="2022-07" db="EMBL/GenBank/DDBJ databases">
        <title>Phylogenomic reconstructions and comparative analyses of Kickxellomycotina fungi.</title>
        <authorList>
            <person name="Reynolds N.K."/>
            <person name="Stajich J.E."/>
            <person name="Barry K."/>
            <person name="Grigoriev I.V."/>
            <person name="Crous P."/>
            <person name="Smith M.E."/>
        </authorList>
    </citation>
    <scope>NUCLEOTIDE SEQUENCE</scope>
    <source>
        <strain evidence="1">NRRL 5244</strain>
    </source>
</reference>
<dbReference type="EMBL" id="JANBPW010004608">
    <property type="protein sequence ID" value="KAJ1934533.1"/>
    <property type="molecule type" value="Genomic_DNA"/>
</dbReference>
<feature type="non-terminal residue" evidence="1">
    <location>
        <position position="257"/>
    </location>
</feature>
<comment type="caution">
    <text evidence="1">The sequence shown here is derived from an EMBL/GenBank/DDBJ whole genome shotgun (WGS) entry which is preliminary data.</text>
</comment>
<keyword evidence="2" id="KW-1185">Reference proteome</keyword>
<gene>
    <name evidence="1" type="ORF">FBU59_005667</name>
</gene>
<sequence length="257" mass="27764">MLFREESMAPGRKVAVVGSAGNVGASVVFSLVNTTYPADIMMVDVNERLVRGQAMDLADAAWPTGHRVRTADLKEAGQADLIIITAGARQQPGESRDDLLDRNYEILRSILNGLKPVNPNAVILMISNPVDVLTGIAQNITGLPKSQVFGSGTLLDSGRLRNYLAKLINVRQTSIHCHVLGEHGDSQFVGWSSARIGGVKLDQFPEMQTIDKTKIEHDIARTAYDIIEAKGATYYGVGVCGAILATSVLQNQHDIRS</sequence>
<evidence type="ECO:0000313" key="2">
    <source>
        <dbReference type="Proteomes" id="UP001150603"/>
    </source>
</evidence>
<accession>A0ACC1J274</accession>
<evidence type="ECO:0000313" key="1">
    <source>
        <dbReference type="EMBL" id="KAJ1934533.1"/>
    </source>
</evidence>